<proteinExistence type="predicted"/>
<reference evidence="1" key="1">
    <citation type="journal article" date="2014" name="Front. Microbiol.">
        <title>High frequency of phylogenetically diverse reductive dehalogenase-homologous genes in deep subseafloor sedimentary metagenomes.</title>
        <authorList>
            <person name="Kawai M."/>
            <person name="Futagami T."/>
            <person name="Toyoda A."/>
            <person name="Takaki Y."/>
            <person name="Nishi S."/>
            <person name="Hori S."/>
            <person name="Arai W."/>
            <person name="Tsubouchi T."/>
            <person name="Morono Y."/>
            <person name="Uchiyama I."/>
            <person name="Ito T."/>
            <person name="Fujiyama A."/>
            <person name="Inagaki F."/>
            <person name="Takami H."/>
        </authorList>
    </citation>
    <scope>NUCLEOTIDE SEQUENCE</scope>
    <source>
        <strain evidence="1">Expedition CK06-06</strain>
    </source>
</reference>
<protein>
    <submittedName>
        <fullName evidence="1">Uncharacterized protein</fullName>
    </submittedName>
</protein>
<organism evidence="1">
    <name type="scientific">marine sediment metagenome</name>
    <dbReference type="NCBI Taxonomy" id="412755"/>
    <lineage>
        <taxon>unclassified sequences</taxon>
        <taxon>metagenomes</taxon>
        <taxon>ecological metagenomes</taxon>
    </lineage>
</organism>
<dbReference type="AlphaFoldDB" id="X1M4T2"/>
<comment type="caution">
    <text evidence="1">The sequence shown here is derived from an EMBL/GenBank/DDBJ whole genome shotgun (WGS) entry which is preliminary data.</text>
</comment>
<sequence length="152" mass="17711">MISRDPMDDRDRIKRGKKLERATGKQAKRLVFRNVFIDGQDAKMARILWNYFEAVEERWPEAWESEDLGNILPRTNGFAALMRFFVPVYTSFDRPDEIIDKAEFGSIFEQSELADDCFTRDNYVPGTSGQTKLYRNLMKALPQPSDLFSDLD</sequence>
<dbReference type="EMBL" id="BARV01006214">
    <property type="protein sequence ID" value="GAI09685.1"/>
    <property type="molecule type" value="Genomic_DNA"/>
</dbReference>
<name>X1M4T2_9ZZZZ</name>
<accession>X1M4T2</accession>
<gene>
    <name evidence="1" type="ORF">S06H3_12718</name>
</gene>
<evidence type="ECO:0000313" key="1">
    <source>
        <dbReference type="EMBL" id="GAI09685.1"/>
    </source>
</evidence>